<dbReference type="AlphaFoldDB" id="A0A0B5QJ42"/>
<keyword evidence="3" id="KW-0378">Hydrolase</keyword>
<accession>A0A0B5QJ42</accession>
<dbReference type="InterPro" id="IPR050077">
    <property type="entry name" value="LexA_repressor"/>
</dbReference>
<sequence>MLTEKQQEILNIIKNYIGKEKISPTVREIGKLAGLASTSSVHAHIERLERKGYIYRTGNCPRSIRIKDNI</sequence>
<dbReference type="InterPro" id="IPR036390">
    <property type="entry name" value="WH_DNA-bd_sf"/>
</dbReference>
<evidence type="ECO:0000313" key="3">
    <source>
        <dbReference type="EMBL" id="NRV10216.1"/>
    </source>
</evidence>
<dbReference type="GO" id="GO:0006508">
    <property type="term" value="P:proteolysis"/>
    <property type="evidence" value="ECO:0007669"/>
    <property type="project" value="InterPro"/>
</dbReference>
<name>A0A0B5QJ42_CLOBE</name>
<evidence type="ECO:0000259" key="1">
    <source>
        <dbReference type="Pfam" id="PF01726"/>
    </source>
</evidence>
<dbReference type="SUPFAM" id="SSF46785">
    <property type="entry name" value="Winged helix' DNA-binding domain"/>
    <property type="match status" value="1"/>
</dbReference>
<dbReference type="InterPro" id="IPR006199">
    <property type="entry name" value="LexA_DNA-bd_dom"/>
</dbReference>
<dbReference type="GO" id="GO:0004252">
    <property type="term" value="F:serine-type endopeptidase activity"/>
    <property type="evidence" value="ECO:0007669"/>
    <property type="project" value="UniProtKB-EC"/>
</dbReference>
<proteinExistence type="predicted"/>
<evidence type="ECO:0000313" key="4">
    <source>
        <dbReference type="Proteomes" id="UP000031866"/>
    </source>
</evidence>
<organism evidence="2 4">
    <name type="scientific">Clostridium beijerinckii</name>
    <name type="common">Clostridium MP</name>
    <dbReference type="NCBI Taxonomy" id="1520"/>
    <lineage>
        <taxon>Bacteria</taxon>
        <taxon>Bacillati</taxon>
        <taxon>Bacillota</taxon>
        <taxon>Clostridia</taxon>
        <taxon>Eubacteriales</taxon>
        <taxon>Clostridiaceae</taxon>
        <taxon>Clostridium</taxon>
    </lineage>
</organism>
<reference evidence="3" key="3">
    <citation type="submission" date="2020-05" db="EMBL/GenBank/DDBJ databases">
        <title>Genomic insights into acetone-butanol-ethanol (ABE) fermentation by sequencing solventogenic clostridia strains.</title>
        <authorList>
            <person name="Brown S."/>
        </authorList>
    </citation>
    <scope>NUCLEOTIDE SEQUENCE</scope>
    <source>
        <strain evidence="3">DJ126</strain>
    </source>
</reference>
<feature type="domain" description="LexA repressor DNA-binding" evidence="1">
    <location>
        <begin position="2"/>
        <end position="62"/>
    </location>
</feature>
<dbReference type="PANTHER" id="PTHR33516:SF2">
    <property type="entry name" value="LEXA REPRESSOR-RELATED"/>
    <property type="match status" value="1"/>
</dbReference>
<dbReference type="STRING" id="1520.LF65_04446"/>
<dbReference type="PANTHER" id="PTHR33516">
    <property type="entry name" value="LEXA REPRESSOR"/>
    <property type="match status" value="1"/>
</dbReference>
<dbReference type="EMBL" id="CP010086">
    <property type="protein sequence ID" value="AJH00986.1"/>
    <property type="molecule type" value="Genomic_DNA"/>
</dbReference>
<reference evidence="4" key="1">
    <citation type="submission" date="2014-12" db="EMBL/GenBank/DDBJ databases">
        <title>Genome sequence of Clostridium beijerinckii strain 59B.</title>
        <authorList>
            <person name="Little G.T."/>
            <person name="Minton N.P."/>
        </authorList>
    </citation>
    <scope>NUCLEOTIDE SEQUENCE [LARGE SCALE GENOMIC DNA]</scope>
    <source>
        <strain evidence="4">59B</strain>
    </source>
</reference>
<dbReference type="Pfam" id="PF01726">
    <property type="entry name" value="LexA_DNA_bind"/>
    <property type="match status" value="1"/>
</dbReference>
<dbReference type="RefSeq" id="WP_041899029.1">
    <property type="nucleotide sequence ID" value="NZ_CP010086.2"/>
</dbReference>
<protein>
    <submittedName>
        <fullName evidence="3">Repressor LexA</fullName>
        <ecNumber evidence="3">3.4.21.88</ecNumber>
    </submittedName>
    <submittedName>
        <fullName evidence="2">Transcriptional regulator</fullName>
    </submittedName>
</protein>
<dbReference type="Proteomes" id="UP000031866">
    <property type="component" value="Chromosome"/>
</dbReference>
<dbReference type="KEGG" id="cbei:LF65_04446"/>
<reference evidence="2" key="2">
    <citation type="submission" date="2016-02" db="EMBL/GenBank/DDBJ databases">
        <title>Genome sequence of Clostridium beijerinckii strain 59B.</title>
        <authorList>
            <person name="Little G.T."/>
            <person name="Minton N.P."/>
        </authorList>
    </citation>
    <scope>NUCLEOTIDE SEQUENCE</scope>
    <source>
        <strain evidence="2">NCIMB 14988</strain>
    </source>
</reference>
<evidence type="ECO:0000313" key="2">
    <source>
        <dbReference type="EMBL" id="AJH00986.1"/>
    </source>
</evidence>
<gene>
    <name evidence="3" type="ORF">DFH45_003179</name>
    <name evidence="2" type="ORF">LF65_04446</name>
</gene>
<dbReference type="OrthoDB" id="2187688at2"/>
<dbReference type="Gene3D" id="1.10.10.10">
    <property type="entry name" value="Winged helix-like DNA-binding domain superfamily/Winged helix DNA-binding domain"/>
    <property type="match status" value="1"/>
</dbReference>
<dbReference type="Proteomes" id="UP000821656">
    <property type="component" value="Unassembled WGS sequence"/>
</dbReference>
<dbReference type="EMBL" id="JABSXK010000001">
    <property type="protein sequence ID" value="NRV10216.1"/>
    <property type="molecule type" value="Genomic_DNA"/>
</dbReference>
<dbReference type="InterPro" id="IPR036388">
    <property type="entry name" value="WH-like_DNA-bd_sf"/>
</dbReference>
<dbReference type="EC" id="3.4.21.88" evidence="3"/>